<protein>
    <submittedName>
        <fullName evidence="3">Hydantoinase B/oxoprolinase family protein</fullName>
    </submittedName>
</protein>
<dbReference type="GO" id="GO:0006749">
    <property type="term" value="P:glutathione metabolic process"/>
    <property type="evidence" value="ECO:0007669"/>
    <property type="project" value="TreeGrafter"/>
</dbReference>
<evidence type="ECO:0000313" key="3">
    <source>
        <dbReference type="EMBL" id="MBH0239097.1"/>
    </source>
</evidence>
<feature type="region of interest" description="Disordered" evidence="1">
    <location>
        <begin position="254"/>
        <end position="273"/>
    </location>
</feature>
<dbReference type="Pfam" id="PF02538">
    <property type="entry name" value="Hydantoinase_B"/>
    <property type="match status" value="1"/>
</dbReference>
<evidence type="ECO:0000313" key="4">
    <source>
        <dbReference type="Proteomes" id="UP000631694"/>
    </source>
</evidence>
<sequence length="598" mass="63823">MTSAPSPAPTVAPARARPDGVRLAIVQKRFEGVTRKMANTLLRTARSGVINTARDFSCALVTADCELLTAADSYPIHVIGGADLMARAMLDMHPDLKPGDAFLHNSPYHGNSHAADHTILVPVFDDDGRHRFTVLAKAHQADCGNSLPTTYMGDARDVYEEGALIFPAVKVQTGYKDIQDIINICMMRIRVPNQWRGDYLATVGAARIGEQEIMRMGRELGWDALTRHAQDWFDLSEQQMIDCIRTIRPGRARATSVHDPLPRTPPEGIPANADVTVDPEAAIITVDMTDNIDCLPVGVNLSHACARTAAIVGVFNSLPTPMQPNAGSLRRIVVHLREGCVVGIPFHPTSTSVATTNLGDRVTNAVQCALAAIDPAIGMAEGGAAIPPSAGVISGVDPRNGHAFVNEVILAGAGGAGTPTQDGWLSLFSMGNAGMPFYDSVEVDEMLHPMMITTRRLVADSEGAGMHRGAPGLLTEYRPVDCDFELGFCSDGTVNPAKGTRGGHDAQPARQWLAADDGTITPLRTSEQIHVRRDQTVVSYATAGGGYGDPATRDPERVASDVREKWITAGRARDVYKVALAPDGTVDAAETARIRAGA</sequence>
<name>A0A931I3D0_9HYPH</name>
<evidence type="ECO:0000256" key="1">
    <source>
        <dbReference type="SAM" id="MobiDB-lite"/>
    </source>
</evidence>
<dbReference type="RefSeq" id="WP_197312167.1">
    <property type="nucleotide sequence ID" value="NZ_JADZLT010000052.1"/>
</dbReference>
<organism evidence="3 4">
    <name type="scientific">Methylobrevis albus</name>
    <dbReference type="NCBI Taxonomy" id="2793297"/>
    <lineage>
        <taxon>Bacteria</taxon>
        <taxon>Pseudomonadati</taxon>
        <taxon>Pseudomonadota</taxon>
        <taxon>Alphaproteobacteria</taxon>
        <taxon>Hyphomicrobiales</taxon>
        <taxon>Pleomorphomonadaceae</taxon>
        <taxon>Methylobrevis</taxon>
    </lineage>
</organism>
<feature type="domain" description="Hydantoinase B/oxoprolinase" evidence="2">
    <location>
        <begin position="19"/>
        <end position="550"/>
    </location>
</feature>
<reference evidence="3" key="1">
    <citation type="submission" date="2020-12" db="EMBL/GenBank/DDBJ databases">
        <title>Methylobrevis albus sp. nov., isolated from fresh water lack sediment.</title>
        <authorList>
            <person name="Zou Q."/>
        </authorList>
    </citation>
    <scope>NUCLEOTIDE SEQUENCE</scope>
    <source>
        <strain evidence="3">L22</strain>
    </source>
</reference>
<dbReference type="InterPro" id="IPR045079">
    <property type="entry name" value="Oxoprolinase-like"/>
</dbReference>
<dbReference type="InterPro" id="IPR003692">
    <property type="entry name" value="Hydantoinase_B"/>
</dbReference>
<keyword evidence="4" id="KW-1185">Reference proteome</keyword>
<dbReference type="Proteomes" id="UP000631694">
    <property type="component" value="Unassembled WGS sequence"/>
</dbReference>
<accession>A0A931I3D0</accession>
<dbReference type="PANTHER" id="PTHR11365:SF23">
    <property type="entry name" value="HYPOTHETICAL 5-OXOPROLINASE (EUROFUNG)-RELATED"/>
    <property type="match status" value="1"/>
</dbReference>
<dbReference type="EMBL" id="JADZLT010000052">
    <property type="protein sequence ID" value="MBH0239097.1"/>
    <property type="molecule type" value="Genomic_DNA"/>
</dbReference>
<comment type="caution">
    <text evidence="3">The sequence shown here is derived from an EMBL/GenBank/DDBJ whole genome shotgun (WGS) entry which is preliminary data.</text>
</comment>
<dbReference type="AlphaFoldDB" id="A0A931I3D0"/>
<dbReference type="GO" id="GO:0017168">
    <property type="term" value="F:5-oxoprolinase (ATP-hydrolyzing) activity"/>
    <property type="evidence" value="ECO:0007669"/>
    <property type="project" value="TreeGrafter"/>
</dbReference>
<gene>
    <name evidence="3" type="ORF">I5731_14810</name>
</gene>
<dbReference type="PANTHER" id="PTHR11365">
    <property type="entry name" value="5-OXOPROLINASE RELATED"/>
    <property type="match status" value="1"/>
</dbReference>
<dbReference type="GO" id="GO:0005829">
    <property type="term" value="C:cytosol"/>
    <property type="evidence" value="ECO:0007669"/>
    <property type="project" value="TreeGrafter"/>
</dbReference>
<proteinExistence type="predicted"/>
<evidence type="ECO:0000259" key="2">
    <source>
        <dbReference type="Pfam" id="PF02538"/>
    </source>
</evidence>